<evidence type="ECO:0000313" key="13">
    <source>
        <dbReference type="EMBL" id="OUN02530.1"/>
    </source>
</evidence>
<comment type="similarity">
    <text evidence="3 11">Belongs to the peptidase M50B family.</text>
</comment>
<evidence type="ECO:0000256" key="2">
    <source>
        <dbReference type="ARBA" id="ARBA00004141"/>
    </source>
</evidence>
<dbReference type="eggNOG" id="COG0750">
    <property type="taxonomic scope" value="Bacteria"/>
</dbReference>
<keyword evidence="5 11" id="KW-0812">Transmembrane</keyword>
<dbReference type="InterPro" id="IPR004387">
    <property type="entry name" value="Pept_M50_Zn"/>
</dbReference>
<dbReference type="SUPFAM" id="SSF50156">
    <property type="entry name" value="PDZ domain-like"/>
    <property type="match status" value="2"/>
</dbReference>
<dbReference type="GO" id="GO:0016020">
    <property type="term" value="C:membrane"/>
    <property type="evidence" value="ECO:0007669"/>
    <property type="project" value="UniProtKB-SubCell"/>
</dbReference>
<dbReference type="InterPro" id="IPR036034">
    <property type="entry name" value="PDZ_sf"/>
</dbReference>
<evidence type="ECO:0000256" key="10">
    <source>
        <dbReference type="ARBA" id="ARBA00023136"/>
    </source>
</evidence>
<dbReference type="NCBIfam" id="TIGR00054">
    <property type="entry name" value="RIP metalloprotease RseP"/>
    <property type="match status" value="1"/>
</dbReference>
<keyword evidence="6 11" id="KW-0378">Hydrolase</keyword>
<dbReference type="InterPro" id="IPR008915">
    <property type="entry name" value="Peptidase_M50"/>
</dbReference>
<dbReference type="CDD" id="cd06163">
    <property type="entry name" value="S2P-M50_PDZ_RseP-like"/>
    <property type="match status" value="1"/>
</dbReference>
<dbReference type="Gene3D" id="2.30.42.10">
    <property type="match status" value="2"/>
</dbReference>
<evidence type="ECO:0000256" key="6">
    <source>
        <dbReference type="ARBA" id="ARBA00022801"/>
    </source>
</evidence>
<evidence type="ECO:0000259" key="12">
    <source>
        <dbReference type="Pfam" id="PF02163"/>
    </source>
</evidence>
<dbReference type="AlphaFoldDB" id="A0A1Y3R155"/>
<dbReference type="GO" id="GO:0006508">
    <property type="term" value="P:proteolysis"/>
    <property type="evidence" value="ECO:0007669"/>
    <property type="project" value="UniProtKB-KW"/>
</dbReference>
<evidence type="ECO:0000256" key="8">
    <source>
        <dbReference type="ARBA" id="ARBA00022989"/>
    </source>
</evidence>
<keyword evidence="7 11" id="KW-0862">Zinc</keyword>
<gene>
    <name evidence="13" type="ORF">B5G41_10775</name>
</gene>
<dbReference type="PANTHER" id="PTHR42837:SF2">
    <property type="entry name" value="MEMBRANE METALLOPROTEASE ARASP2, CHLOROPLASTIC-RELATED"/>
    <property type="match status" value="1"/>
</dbReference>
<evidence type="ECO:0000313" key="14">
    <source>
        <dbReference type="Proteomes" id="UP000195772"/>
    </source>
</evidence>
<feature type="transmembrane region" description="Helical" evidence="11">
    <location>
        <begin position="6"/>
        <end position="28"/>
    </location>
</feature>
<dbReference type="GO" id="GO:0004222">
    <property type="term" value="F:metalloendopeptidase activity"/>
    <property type="evidence" value="ECO:0007669"/>
    <property type="project" value="InterPro"/>
</dbReference>
<evidence type="ECO:0000256" key="9">
    <source>
        <dbReference type="ARBA" id="ARBA00023049"/>
    </source>
</evidence>
<evidence type="ECO:0000256" key="7">
    <source>
        <dbReference type="ARBA" id="ARBA00022833"/>
    </source>
</evidence>
<protein>
    <recommendedName>
        <fullName evidence="11">Zinc metalloprotease</fullName>
        <ecNumber evidence="11">3.4.24.-</ecNumber>
    </recommendedName>
</protein>
<evidence type="ECO:0000256" key="4">
    <source>
        <dbReference type="ARBA" id="ARBA00022670"/>
    </source>
</evidence>
<keyword evidence="10 11" id="KW-0472">Membrane</keyword>
<dbReference type="EC" id="3.4.24.-" evidence="11"/>
<reference evidence="14" key="1">
    <citation type="submission" date="2017-04" db="EMBL/GenBank/DDBJ databases">
        <title>Function of individual gut microbiota members based on whole genome sequencing of pure cultures obtained from chicken caecum.</title>
        <authorList>
            <person name="Medvecky M."/>
            <person name="Cejkova D."/>
            <person name="Polansky O."/>
            <person name="Karasova D."/>
            <person name="Kubasova T."/>
            <person name="Cizek A."/>
            <person name="Rychlik I."/>
        </authorList>
    </citation>
    <scope>NUCLEOTIDE SEQUENCE [LARGE SCALE GENOMIC DNA]</scope>
    <source>
        <strain evidence="14">An90</strain>
    </source>
</reference>
<comment type="caution">
    <text evidence="13">The sequence shown here is derived from an EMBL/GenBank/DDBJ whole genome shotgun (WGS) entry which is preliminary data.</text>
</comment>
<keyword evidence="11" id="KW-0479">Metal-binding</keyword>
<dbReference type="Proteomes" id="UP000195772">
    <property type="component" value="Unassembled WGS sequence"/>
</dbReference>
<dbReference type="Pfam" id="PF02163">
    <property type="entry name" value="Peptidase_M50"/>
    <property type="match status" value="1"/>
</dbReference>
<name>A0A1Y3R155_9BACT</name>
<feature type="domain" description="Peptidase M50" evidence="12">
    <location>
        <begin position="10"/>
        <end position="423"/>
    </location>
</feature>
<dbReference type="OrthoDB" id="9782003at2"/>
<comment type="subcellular location">
    <subcellularLocation>
        <location evidence="2">Membrane</location>
        <topology evidence="2">Multi-pass membrane protein</topology>
    </subcellularLocation>
</comment>
<feature type="transmembrane region" description="Helical" evidence="11">
    <location>
        <begin position="103"/>
        <end position="129"/>
    </location>
</feature>
<dbReference type="GO" id="GO:0046872">
    <property type="term" value="F:metal ion binding"/>
    <property type="evidence" value="ECO:0007669"/>
    <property type="project" value="UniProtKB-KW"/>
</dbReference>
<organism evidence="13 14">
    <name type="scientific">Alistipes onderdonkii</name>
    <dbReference type="NCBI Taxonomy" id="328813"/>
    <lineage>
        <taxon>Bacteria</taxon>
        <taxon>Pseudomonadati</taxon>
        <taxon>Bacteroidota</taxon>
        <taxon>Bacteroidia</taxon>
        <taxon>Bacteroidales</taxon>
        <taxon>Rikenellaceae</taxon>
        <taxon>Alistipes</taxon>
    </lineage>
</organism>
<proteinExistence type="inferred from homology"/>
<dbReference type="RefSeq" id="WP_087402886.1">
    <property type="nucleotide sequence ID" value="NZ_NFHB01000007.1"/>
</dbReference>
<evidence type="ECO:0000256" key="1">
    <source>
        <dbReference type="ARBA" id="ARBA00001947"/>
    </source>
</evidence>
<sequence>MDIIIKIIQFFLCFTILVGIHELGHFLMARVFRIRVDKFYIFFDPWFSIFKFKRGDTEYGLGWLPLGGYCKIAGMIDESMDKEQMKQPPKPDEFRTKPAWQRFLVMIAGVVMNVLLAIVIYCGVCYTWGDNYFSNEDAKWGYNFNEAGHKLGFEDGDKFVTIDGEPVDDINKILNSLLITEGERKVVVERGGKHVELTLPLDELIEMRQAKGYEDLFTLRVPFLIDSAVYESAAALRRGDEIVAIDDARGLEYSGYQRYLKTRAGGEVTLTVKREGDRLLQIAVPVSDQGKLGVIARNPYTLRTQEYTFWQSIPAGIEKAGKVISSYWEQLKMIVQPKTKMYEELGGFIAIGSIFPGDWNWEDFWLKTAFLSIILAVMNILPIPGLDGGHAIFTFWEMVTGRKVSDKVLEGAQYVGLVIILFLLLYANGNDIYRFFIK</sequence>
<dbReference type="EMBL" id="NFHB01000007">
    <property type="protein sequence ID" value="OUN02530.1"/>
    <property type="molecule type" value="Genomic_DNA"/>
</dbReference>
<keyword evidence="8 11" id="KW-1133">Transmembrane helix</keyword>
<evidence type="ECO:0000256" key="3">
    <source>
        <dbReference type="ARBA" id="ARBA00007931"/>
    </source>
</evidence>
<evidence type="ECO:0000256" key="11">
    <source>
        <dbReference type="RuleBase" id="RU362031"/>
    </source>
</evidence>
<keyword evidence="4 13" id="KW-0645">Protease</keyword>
<evidence type="ECO:0000256" key="5">
    <source>
        <dbReference type="ARBA" id="ARBA00022692"/>
    </source>
</evidence>
<dbReference type="PANTHER" id="PTHR42837">
    <property type="entry name" value="REGULATOR OF SIGMA-E PROTEASE RSEP"/>
    <property type="match status" value="1"/>
</dbReference>
<comment type="cofactor">
    <cofactor evidence="1 11">
        <name>Zn(2+)</name>
        <dbReference type="ChEBI" id="CHEBI:29105"/>
    </cofactor>
</comment>
<keyword evidence="9 11" id="KW-0482">Metalloprotease</keyword>
<accession>A0A1Y3R155</accession>
<feature type="transmembrane region" description="Helical" evidence="11">
    <location>
        <begin position="411"/>
        <end position="429"/>
    </location>
</feature>